<accession>A0A518H0B2</accession>
<dbReference type="Proteomes" id="UP000317835">
    <property type="component" value="Chromosome"/>
</dbReference>
<evidence type="ECO:0000313" key="1">
    <source>
        <dbReference type="EMBL" id="QDV34286.1"/>
    </source>
</evidence>
<reference evidence="1 2" key="1">
    <citation type="submission" date="2019-02" db="EMBL/GenBank/DDBJ databases">
        <title>Deep-cultivation of Planctomycetes and their phenomic and genomic characterization uncovers novel biology.</title>
        <authorList>
            <person name="Wiegand S."/>
            <person name="Jogler M."/>
            <person name="Boedeker C."/>
            <person name="Pinto D."/>
            <person name="Vollmers J."/>
            <person name="Rivas-Marin E."/>
            <person name="Kohn T."/>
            <person name="Peeters S.H."/>
            <person name="Heuer A."/>
            <person name="Rast P."/>
            <person name="Oberbeckmann S."/>
            <person name="Bunk B."/>
            <person name="Jeske O."/>
            <person name="Meyerdierks A."/>
            <person name="Storesund J.E."/>
            <person name="Kallscheuer N."/>
            <person name="Luecker S."/>
            <person name="Lage O.M."/>
            <person name="Pohl T."/>
            <person name="Merkel B.J."/>
            <person name="Hornburger P."/>
            <person name="Mueller R.-W."/>
            <person name="Bruemmer F."/>
            <person name="Labrenz M."/>
            <person name="Spormann A.M."/>
            <person name="Op den Camp H."/>
            <person name="Overmann J."/>
            <person name="Amann R."/>
            <person name="Jetten M.S.M."/>
            <person name="Mascher T."/>
            <person name="Medema M.H."/>
            <person name="Devos D.P."/>
            <person name="Kaster A.-K."/>
            <person name="Ovreas L."/>
            <person name="Rohde M."/>
            <person name="Galperin M.Y."/>
            <person name="Jogler C."/>
        </authorList>
    </citation>
    <scope>NUCLEOTIDE SEQUENCE [LARGE SCALE GENOMIC DNA]</scope>
    <source>
        <strain evidence="1 2">ElP</strain>
    </source>
</reference>
<sequence>MRRNLGNGSTSLLEQVEHSIRQTTHGRIRDLAVEEVQGRFVVRGRVPSYHTKQLALYAALELLPSDRFDMNILVS</sequence>
<proteinExistence type="predicted"/>
<dbReference type="AlphaFoldDB" id="A0A518H0B2"/>
<dbReference type="EMBL" id="CP036426">
    <property type="protein sequence ID" value="QDV34286.1"/>
    <property type="molecule type" value="Genomic_DNA"/>
</dbReference>
<evidence type="ECO:0008006" key="3">
    <source>
        <dbReference type="Google" id="ProtNLM"/>
    </source>
</evidence>
<name>A0A518H0B2_9BACT</name>
<dbReference type="RefSeq" id="WP_231749640.1">
    <property type="nucleotide sequence ID" value="NZ_CP036426.1"/>
</dbReference>
<protein>
    <recommendedName>
        <fullName evidence="3">BON domain-containing protein</fullName>
    </recommendedName>
</protein>
<evidence type="ECO:0000313" key="2">
    <source>
        <dbReference type="Proteomes" id="UP000317835"/>
    </source>
</evidence>
<organism evidence="1 2">
    <name type="scientific">Tautonia plasticadhaerens</name>
    <dbReference type="NCBI Taxonomy" id="2527974"/>
    <lineage>
        <taxon>Bacteria</taxon>
        <taxon>Pseudomonadati</taxon>
        <taxon>Planctomycetota</taxon>
        <taxon>Planctomycetia</taxon>
        <taxon>Isosphaerales</taxon>
        <taxon>Isosphaeraceae</taxon>
        <taxon>Tautonia</taxon>
    </lineage>
</organism>
<keyword evidence="2" id="KW-1185">Reference proteome</keyword>
<gene>
    <name evidence="1" type="ORF">ElP_21710</name>
</gene>
<dbReference type="KEGG" id="tpla:ElP_21710"/>